<accession>A0ABS3TQE0</accession>
<dbReference type="PRINTS" id="PR00032">
    <property type="entry name" value="HTHARAC"/>
</dbReference>
<evidence type="ECO:0000313" key="6">
    <source>
        <dbReference type="Proteomes" id="UP000669060"/>
    </source>
</evidence>
<keyword evidence="6" id="KW-1185">Reference proteome</keyword>
<dbReference type="PANTHER" id="PTHR47894">
    <property type="entry name" value="HTH-TYPE TRANSCRIPTIONAL REGULATOR GADX"/>
    <property type="match status" value="1"/>
</dbReference>
<name>A0ABS3TQE0_9PSED</name>
<dbReference type="InterPro" id="IPR020449">
    <property type="entry name" value="Tscrpt_reg_AraC-type_HTH"/>
</dbReference>
<dbReference type="Pfam" id="PF12625">
    <property type="entry name" value="Arabinose_bd"/>
    <property type="match status" value="1"/>
</dbReference>
<dbReference type="InterPro" id="IPR018060">
    <property type="entry name" value="HTH_AraC"/>
</dbReference>
<dbReference type="InterPro" id="IPR032687">
    <property type="entry name" value="AraC-type_N"/>
</dbReference>
<dbReference type="PANTHER" id="PTHR47894:SF1">
    <property type="entry name" value="HTH-TYPE TRANSCRIPTIONAL REGULATOR VQSM"/>
    <property type="match status" value="1"/>
</dbReference>
<evidence type="ECO:0000256" key="3">
    <source>
        <dbReference type="ARBA" id="ARBA00023163"/>
    </source>
</evidence>
<proteinExistence type="predicted"/>
<keyword evidence="2" id="KW-0238">DNA-binding</keyword>
<keyword evidence="1" id="KW-0805">Transcription regulation</keyword>
<reference evidence="5 6" key="1">
    <citation type="submission" date="2020-12" db="EMBL/GenBank/DDBJ databases">
        <title>Pseudomonas schmalbachii sp. nov. isolated from millipede gut.</title>
        <authorList>
            <person name="Shelomi M."/>
        </authorList>
    </citation>
    <scope>NUCLEOTIDE SEQUENCE [LARGE SCALE GENOMIC DNA]</scope>
    <source>
        <strain evidence="5 6">Milli4</strain>
    </source>
</reference>
<dbReference type="Gene3D" id="1.10.10.60">
    <property type="entry name" value="Homeodomain-like"/>
    <property type="match status" value="1"/>
</dbReference>
<keyword evidence="3" id="KW-0804">Transcription</keyword>
<gene>
    <name evidence="5" type="ORF">JFY56_11680</name>
</gene>
<comment type="caution">
    <text evidence="5">The sequence shown here is derived from an EMBL/GenBank/DDBJ whole genome shotgun (WGS) entry which is preliminary data.</text>
</comment>
<evidence type="ECO:0000256" key="1">
    <source>
        <dbReference type="ARBA" id="ARBA00023015"/>
    </source>
</evidence>
<dbReference type="SMART" id="SM00342">
    <property type="entry name" value="HTH_ARAC"/>
    <property type="match status" value="1"/>
</dbReference>
<evidence type="ECO:0000256" key="2">
    <source>
        <dbReference type="ARBA" id="ARBA00023125"/>
    </source>
</evidence>
<sequence length="282" mass="31090">MPQSLFSSSAFVSTVLLHADRFGIAAGELRRRAGIGQELLADQGAHLPAAQLQKLWAECELASGDPRFGCEMAGDIGTHCTQGLNILADSAPTLGDSLRCVGAYLPLLTNCLGLRLTEEGEQAILEVLPALPDQHHFGLDAALMRLVHGNARRTGLAPRELFSEVRTRPNQRCAELFAALGIPTRHGATPCLVMPRALLQRPLAGANEFLHQSLRQVWQRALDGRHRHDGENLQLARLWLKSSDDSVERIAERVGYRQPGNFIRAFRKEFGITPKQFRLSHC</sequence>
<dbReference type="RefSeq" id="WP_208313900.1">
    <property type="nucleotide sequence ID" value="NZ_JAELYA010000004.1"/>
</dbReference>
<dbReference type="InterPro" id="IPR009057">
    <property type="entry name" value="Homeodomain-like_sf"/>
</dbReference>
<evidence type="ECO:0000313" key="5">
    <source>
        <dbReference type="EMBL" id="MBO3275885.1"/>
    </source>
</evidence>
<dbReference type="EMBL" id="JAELYA010000004">
    <property type="protein sequence ID" value="MBO3275885.1"/>
    <property type="molecule type" value="Genomic_DNA"/>
</dbReference>
<dbReference type="SUPFAM" id="SSF46689">
    <property type="entry name" value="Homeodomain-like"/>
    <property type="match status" value="1"/>
</dbReference>
<feature type="domain" description="HTH araC/xylS-type" evidence="4">
    <location>
        <begin position="233"/>
        <end position="280"/>
    </location>
</feature>
<dbReference type="Pfam" id="PF12833">
    <property type="entry name" value="HTH_18"/>
    <property type="match status" value="1"/>
</dbReference>
<protein>
    <submittedName>
        <fullName evidence="5">AraC family transcriptional regulator ligand-binding domain-containing protein</fullName>
    </submittedName>
</protein>
<dbReference type="PROSITE" id="PS01124">
    <property type="entry name" value="HTH_ARAC_FAMILY_2"/>
    <property type="match status" value="1"/>
</dbReference>
<organism evidence="5 6">
    <name type="scientific">Pseudomonas schmalbachii</name>
    <dbReference type="NCBI Taxonomy" id="2816993"/>
    <lineage>
        <taxon>Bacteria</taxon>
        <taxon>Pseudomonadati</taxon>
        <taxon>Pseudomonadota</taxon>
        <taxon>Gammaproteobacteria</taxon>
        <taxon>Pseudomonadales</taxon>
        <taxon>Pseudomonadaceae</taxon>
        <taxon>Pseudomonas</taxon>
    </lineage>
</organism>
<evidence type="ECO:0000259" key="4">
    <source>
        <dbReference type="PROSITE" id="PS01124"/>
    </source>
</evidence>
<dbReference type="Proteomes" id="UP000669060">
    <property type="component" value="Unassembled WGS sequence"/>
</dbReference>